<dbReference type="PROSITE" id="PS00095">
    <property type="entry name" value="C5_MTASE_2"/>
    <property type="match status" value="1"/>
</dbReference>
<comment type="caution">
    <text evidence="9">The sequence shown here is derived from an EMBL/GenBank/DDBJ whole genome shotgun (WGS) entry which is preliminary data.</text>
</comment>
<dbReference type="AlphaFoldDB" id="A0A2R5FNL6"/>
<evidence type="ECO:0000313" key="9">
    <source>
        <dbReference type="EMBL" id="GBG17391.1"/>
    </source>
</evidence>
<dbReference type="SUPFAM" id="SSF52980">
    <property type="entry name" value="Restriction endonuclease-like"/>
    <property type="match status" value="1"/>
</dbReference>
<dbReference type="GO" id="GO:0044027">
    <property type="term" value="P:negative regulation of gene expression via chromosomal CpG island methylation"/>
    <property type="evidence" value="ECO:0007669"/>
    <property type="project" value="TreeGrafter"/>
</dbReference>
<dbReference type="InterPro" id="IPR018117">
    <property type="entry name" value="C5_DNA_meth_AS"/>
</dbReference>
<dbReference type="GO" id="GO:0003886">
    <property type="term" value="F:DNA (cytosine-5-)-methyltransferase activity"/>
    <property type="evidence" value="ECO:0007669"/>
    <property type="project" value="UniProtKB-EC"/>
</dbReference>
<evidence type="ECO:0000256" key="1">
    <source>
        <dbReference type="ARBA" id="ARBA00022603"/>
    </source>
</evidence>
<dbReference type="InterPro" id="IPR001525">
    <property type="entry name" value="C5_MeTfrase"/>
</dbReference>
<evidence type="ECO:0000256" key="5">
    <source>
        <dbReference type="PROSITE-ProRule" id="PRU01016"/>
    </source>
</evidence>
<dbReference type="InterPro" id="IPR011335">
    <property type="entry name" value="Restrct_endonuc-II-like"/>
</dbReference>
<accession>A0A2R5FNL6</accession>
<dbReference type="Gene3D" id="3.90.120.10">
    <property type="entry name" value="DNA Methylase, subunit A, domain 2"/>
    <property type="match status" value="1"/>
</dbReference>
<dbReference type="GO" id="GO:0032259">
    <property type="term" value="P:methylation"/>
    <property type="evidence" value="ECO:0007669"/>
    <property type="project" value="UniProtKB-KW"/>
</dbReference>
<dbReference type="EC" id="2.1.1.37" evidence="7"/>
<dbReference type="PROSITE" id="PS00094">
    <property type="entry name" value="C5_MTASE_1"/>
    <property type="match status" value="1"/>
</dbReference>
<dbReference type="CDD" id="cd22345">
    <property type="entry name" value="PDDEXK_nuclease"/>
    <property type="match status" value="1"/>
</dbReference>
<sequence>MINNQLISIALFAGAFGLDLGIEEAGFYTVSVVEIDADATKTIVLNRPYLSESAVPRDIRQVSAQILLEEGGRVLKLGRPLLPGEVDLITGGPPCQPFSTAGKRGSVIDPRGSLFMDFIRIVQEIQPRFFLMENVKGLLSSPIRHRPHNKRGAGYPPLEADEMEGAALQAVLTEMKAIGYKVAPSLVEAADYGVPQTRARVIFIGSQKSEIISLPKPTHDRNGLKGVPIWLTLRDALVNLSDPKPEYVPYSKQRLKYISLLKEGQNWKHLPDELKPEAMGGAYKSGGGKVGFYRRLSWDKPSPTVTASPHQKATDMCHPVELRPLSIREYARIQTFPDNWVFYGSVASRYKQIGNSVPVKLAYAIGKHLYKLIKDEKLQSTNYEQISFFEFEQFKNLIELKQGKDKVSEQFHEMLAYALKNEVDFTPKKARSLASYFADITDFLEAKEENIKNLKSISGKNVLKLTDEEIIKLSLYKKSGFLSAELTVAENYLAVISRVFTQKQLDMVRSLSLKHLNPNPFLIRALNLDTPDEVVRLNVYMAATRSIVTSMGFFIEDLLVTSSDTVEKAPKKSGWDLVKTSGDGEKSWLQIKSGPNNMDKDQVVYWAEKIQDKVKEGDKAYIGFTYGKRTTRTVTIGLLKQILPDWEMQTLIGKELWNFLSEDPDYSSKLFEVLRKSAHQVLHQNSLSEEIDSCATRVTDEFIQEFGDGVQGVSNYINSIF</sequence>
<dbReference type="InterPro" id="IPR031303">
    <property type="entry name" value="C5_meth_CS"/>
</dbReference>
<dbReference type="EMBL" id="BDUD01000001">
    <property type="protein sequence ID" value="GBG17391.1"/>
    <property type="molecule type" value="Genomic_DNA"/>
</dbReference>
<dbReference type="Proteomes" id="UP000245124">
    <property type="component" value="Unassembled WGS sequence"/>
</dbReference>
<dbReference type="PANTHER" id="PTHR10629:SF52">
    <property type="entry name" value="DNA (CYTOSINE-5)-METHYLTRANSFERASE 1"/>
    <property type="match status" value="1"/>
</dbReference>
<keyword evidence="2 5" id="KW-0808">Transferase</keyword>
<evidence type="ECO:0000256" key="3">
    <source>
        <dbReference type="ARBA" id="ARBA00022691"/>
    </source>
</evidence>
<organism evidence="9 10">
    <name type="scientific">Nostoc commune NIES-4072</name>
    <dbReference type="NCBI Taxonomy" id="2005467"/>
    <lineage>
        <taxon>Bacteria</taxon>
        <taxon>Bacillati</taxon>
        <taxon>Cyanobacteriota</taxon>
        <taxon>Cyanophyceae</taxon>
        <taxon>Nostocales</taxon>
        <taxon>Nostocaceae</taxon>
        <taxon>Nostoc</taxon>
    </lineage>
</organism>
<dbReference type="InterPro" id="IPR050390">
    <property type="entry name" value="C5-Methyltransferase"/>
</dbReference>
<evidence type="ECO:0000256" key="2">
    <source>
        <dbReference type="ARBA" id="ARBA00022679"/>
    </source>
</evidence>
<dbReference type="PRINTS" id="PR00105">
    <property type="entry name" value="C5METTRFRASE"/>
</dbReference>
<evidence type="ECO:0000256" key="6">
    <source>
        <dbReference type="RuleBase" id="RU000416"/>
    </source>
</evidence>
<name>A0A2R5FNL6_NOSCO</name>
<dbReference type="CDD" id="cd00315">
    <property type="entry name" value="Cyt_C5_DNA_methylase"/>
    <property type="match status" value="1"/>
</dbReference>
<reference evidence="9 10" key="1">
    <citation type="submission" date="2017-06" db="EMBL/GenBank/DDBJ databases">
        <title>Genome sequencing of cyanobaciteial culture collection at National Institute for Environmental Studies (NIES).</title>
        <authorList>
            <person name="Hirose Y."/>
            <person name="Shimura Y."/>
            <person name="Fujisawa T."/>
            <person name="Nakamura Y."/>
            <person name="Kawachi M."/>
        </authorList>
    </citation>
    <scope>NUCLEOTIDE SEQUENCE [LARGE SCALE GENOMIC DNA]</scope>
    <source>
        <strain evidence="9 10">NIES-4072</strain>
    </source>
</reference>
<evidence type="ECO:0000259" key="8">
    <source>
        <dbReference type="Pfam" id="PF14511"/>
    </source>
</evidence>
<dbReference type="SUPFAM" id="SSF53335">
    <property type="entry name" value="S-adenosyl-L-methionine-dependent methyltransferases"/>
    <property type="match status" value="1"/>
</dbReference>
<dbReference type="GO" id="GO:0009307">
    <property type="term" value="P:DNA restriction-modification system"/>
    <property type="evidence" value="ECO:0007669"/>
    <property type="project" value="UniProtKB-KW"/>
</dbReference>
<dbReference type="InterPro" id="IPR032793">
    <property type="entry name" value="RE_EcoO109IR"/>
</dbReference>
<comment type="catalytic activity">
    <reaction evidence="7">
        <text>a 2'-deoxycytidine in DNA + S-adenosyl-L-methionine = a 5-methyl-2'-deoxycytidine in DNA + S-adenosyl-L-homocysteine + H(+)</text>
        <dbReference type="Rhea" id="RHEA:13681"/>
        <dbReference type="Rhea" id="RHEA-COMP:11369"/>
        <dbReference type="Rhea" id="RHEA-COMP:11370"/>
        <dbReference type="ChEBI" id="CHEBI:15378"/>
        <dbReference type="ChEBI" id="CHEBI:57856"/>
        <dbReference type="ChEBI" id="CHEBI:59789"/>
        <dbReference type="ChEBI" id="CHEBI:85452"/>
        <dbReference type="ChEBI" id="CHEBI:85454"/>
        <dbReference type="EC" id="2.1.1.37"/>
    </reaction>
</comment>
<keyword evidence="4" id="KW-0680">Restriction system</keyword>
<dbReference type="GO" id="GO:0003677">
    <property type="term" value="F:DNA binding"/>
    <property type="evidence" value="ECO:0007669"/>
    <property type="project" value="TreeGrafter"/>
</dbReference>
<dbReference type="PANTHER" id="PTHR10629">
    <property type="entry name" value="CYTOSINE-SPECIFIC METHYLTRANSFERASE"/>
    <property type="match status" value="1"/>
</dbReference>
<evidence type="ECO:0000256" key="4">
    <source>
        <dbReference type="ARBA" id="ARBA00022747"/>
    </source>
</evidence>
<dbReference type="InterPro" id="IPR029063">
    <property type="entry name" value="SAM-dependent_MTases_sf"/>
</dbReference>
<keyword evidence="10" id="KW-1185">Reference proteome</keyword>
<proteinExistence type="inferred from homology"/>
<dbReference type="PROSITE" id="PS51679">
    <property type="entry name" value="SAM_MT_C5"/>
    <property type="match status" value="1"/>
</dbReference>
<protein>
    <recommendedName>
        <fullName evidence="7">Cytosine-specific methyltransferase</fullName>
        <ecNumber evidence="7">2.1.1.37</ecNumber>
    </recommendedName>
</protein>
<gene>
    <name evidence="9" type="ORF">NIES4072_10470</name>
</gene>
<keyword evidence="3 5" id="KW-0949">S-adenosyl-L-methionine</keyword>
<evidence type="ECO:0000313" key="10">
    <source>
        <dbReference type="Proteomes" id="UP000245124"/>
    </source>
</evidence>
<dbReference type="Pfam" id="PF14511">
    <property type="entry name" value="RE_EcoO109I"/>
    <property type="match status" value="1"/>
</dbReference>
<dbReference type="Gene3D" id="3.40.50.150">
    <property type="entry name" value="Vaccinia Virus protein VP39"/>
    <property type="match status" value="1"/>
</dbReference>
<comment type="similarity">
    <text evidence="5 6">Belongs to the class I-like SAM-binding methyltransferase superfamily. C5-methyltransferase family.</text>
</comment>
<evidence type="ECO:0000256" key="7">
    <source>
        <dbReference type="RuleBase" id="RU000417"/>
    </source>
</evidence>
<feature type="active site" evidence="5">
    <location>
        <position position="95"/>
    </location>
</feature>
<dbReference type="NCBIfam" id="TIGR00675">
    <property type="entry name" value="dcm"/>
    <property type="match status" value="1"/>
</dbReference>
<feature type="domain" description="Type II restriction endonuclease EcoO109IR" evidence="8">
    <location>
        <begin position="499"/>
        <end position="679"/>
    </location>
</feature>
<keyword evidence="1 5" id="KW-0489">Methyltransferase</keyword>
<dbReference type="Pfam" id="PF00145">
    <property type="entry name" value="DNA_methylase"/>
    <property type="match status" value="1"/>
</dbReference>